<sequence>MNEKKLLRVFISSVSFVLSLIAFKMVLIFFWGITFFPYMGEWLEKIRGLIVSTGFVSGFLAGIYVYRKAYGYLEKELADRL</sequence>
<evidence type="ECO:0000313" key="2">
    <source>
        <dbReference type="EMBL" id="GBC59952.1"/>
    </source>
</evidence>
<keyword evidence="1" id="KW-0812">Transmembrane</keyword>
<name>A0A401FSK0_9BACT</name>
<reference evidence="3" key="1">
    <citation type="submission" date="2017-11" db="EMBL/GenBank/DDBJ databases">
        <authorList>
            <person name="Watanabe M."/>
            <person name="Kojima H."/>
        </authorList>
    </citation>
    <scope>NUCLEOTIDE SEQUENCE [LARGE SCALE GENOMIC DNA]</scope>
    <source>
        <strain evidence="3">Tokyo 01</strain>
    </source>
</reference>
<organism evidence="2 3">
    <name type="scientific">Desulfonema ishimotonii</name>
    <dbReference type="NCBI Taxonomy" id="45657"/>
    <lineage>
        <taxon>Bacteria</taxon>
        <taxon>Pseudomonadati</taxon>
        <taxon>Thermodesulfobacteriota</taxon>
        <taxon>Desulfobacteria</taxon>
        <taxon>Desulfobacterales</taxon>
        <taxon>Desulfococcaceae</taxon>
        <taxon>Desulfonema</taxon>
    </lineage>
</organism>
<keyword evidence="3" id="KW-1185">Reference proteome</keyword>
<evidence type="ECO:0000313" key="3">
    <source>
        <dbReference type="Proteomes" id="UP000288096"/>
    </source>
</evidence>
<gene>
    <name evidence="2" type="ORF">DENIS_0894</name>
</gene>
<keyword evidence="1" id="KW-0472">Membrane</keyword>
<comment type="caution">
    <text evidence="2">The sequence shown here is derived from an EMBL/GenBank/DDBJ whole genome shotgun (WGS) entry which is preliminary data.</text>
</comment>
<dbReference type="EMBL" id="BEXT01000001">
    <property type="protein sequence ID" value="GBC59952.1"/>
    <property type="molecule type" value="Genomic_DNA"/>
</dbReference>
<reference evidence="3" key="2">
    <citation type="submission" date="2019-01" db="EMBL/GenBank/DDBJ databases">
        <title>Genome sequence of Desulfonema ishimotonii strain Tokyo 01.</title>
        <authorList>
            <person name="Fukui M."/>
        </authorList>
    </citation>
    <scope>NUCLEOTIDE SEQUENCE [LARGE SCALE GENOMIC DNA]</scope>
    <source>
        <strain evidence="3">Tokyo 01</strain>
    </source>
</reference>
<accession>A0A401FSK0</accession>
<feature type="transmembrane region" description="Helical" evidence="1">
    <location>
        <begin position="7"/>
        <end position="34"/>
    </location>
</feature>
<keyword evidence="1" id="KW-1133">Transmembrane helix</keyword>
<evidence type="ECO:0000256" key="1">
    <source>
        <dbReference type="SAM" id="Phobius"/>
    </source>
</evidence>
<feature type="transmembrane region" description="Helical" evidence="1">
    <location>
        <begin position="46"/>
        <end position="66"/>
    </location>
</feature>
<proteinExistence type="predicted"/>
<protein>
    <submittedName>
        <fullName evidence="2">Uncharacterized protein</fullName>
    </submittedName>
</protein>
<dbReference type="Proteomes" id="UP000288096">
    <property type="component" value="Unassembled WGS sequence"/>
</dbReference>
<dbReference type="AlphaFoldDB" id="A0A401FSK0"/>